<dbReference type="InterPro" id="IPR026055">
    <property type="entry name" value="FAR"/>
</dbReference>
<evidence type="ECO:0000313" key="14">
    <source>
        <dbReference type="Proteomes" id="UP001153712"/>
    </source>
</evidence>
<dbReference type="Pfam" id="PF07993">
    <property type="entry name" value="NAD_binding_4"/>
    <property type="match status" value="1"/>
</dbReference>
<evidence type="ECO:0000256" key="9">
    <source>
        <dbReference type="ARBA" id="ARBA00052530"/>
    </source>
</evidence>
<comment type="catalytic activity">
    <reaction evidence="9 10">
        <text>a long-chain fatty acyl-CoA + 2 NADPH + 2 H(+) = a long-chain primary fatty alcohol + 2 NADP(+) + CoA</text>
        <dbReference type="Rhea" id="RHEA:52716"/>
        <dbReference type="ChEBI" id="CHEBI:15378"/>
        <dbReference type="ChEBI" id="CHEBI:57287"/>
        <dbReference type="ChEBI" id="CHEBI:57783"/>
        <dbReference type="ChEBI" id="CHEBI:58349"/>
        <dbReference type="ChEBI" id="CHEBI:77396"/>
        <dbReference type="ChEBI" id="CHEBI:83139"/>
        <dbReference type="EC" id="1.2.1.84"/>
    </reaction>
</comment>
<feature type="domain" description="Fatty acyl-CoA reductase C-terminal" evidence="11">
    <location>
        <begin position="359"/>
        <end position="451"/>
    </location>
</feature>
<dbReference type="GO" id="GO:0102965">
    <property type="term" value="F:alcohol-forming long-chain fatty acyl-CoA reductase activity"/>
    <property type="evidence" value="ECO:0007669"/>
    <property type="project" value="UniProtKB-EC"/>
</dbReference>
<dbReference type="OrthoDB" id="429813at2759"/>
<dbReference type="GO" id="GO:0016020">
    <property type="term" value="C:membrane"/>
    <property type="evidence" value="ECO:0007669"/>
    <property type="project" value="UniProtKB-SubCell"/>
</dbReference>
<keyword evidence="3 10" id="KW-0444">Lipid biosynthesis</keyword>
<evidence type="ECO:0000256" key="3">
    <source>
        <dbReference type="ARBA" id="ARBA00022516"/>
    </source>
</evidence>
<sequence>MEPSQVAHWYRNQHVFVTGATGFMGKILVEKILRSCPEVAAVYILIRTKKGKDSAQRLEDFLDCPIFEQLKTTSRGSIEKLRCVEGDITQPNCGLSEVNLAQLEKRITSVFHMAANVRFDQPVKSAVQLNTGGTLNVLELACRFPDLKVFVHVSTSYCHCDVTELEERLYRAPQDPRKMLDLVKWMDDELLETLTPTLLKNSPNSYAYTKCLTEQLVTEYSSKLNIAITRPSIVTCVAKEPIPGWVDNLNGPTGIIVAGGKGILRTMLADITHKADYVPVDMAINSILTVAWKTGSEPRKAEPEVYHITANRDNSITWGEALEIAKRHILNYPYSVCLWYPGGSPKTTYLMHVLAAFFFHIIPAYVVDFLLQLTGNKPFLVNLQKRLHHGLKVLHYYTTRPWFFHNKKFFELYASLTDKDREIFYYNEGPFDHEEYLLNYVLGARKYCVKEGMETVPYARKVMRRLYYLDLAKNVILYGLMLWLFYLFVTKFLDVIGNPLI</sequence>
<evidence type="ECO:0000313" key="13">
    <source>
        <dbReference type="EMBL" id="CAG9854988.1"/>
    </source>
</evidence>
<comment type="similarity">
    <text evidence="2 10">Belongs to the fatty acyl-CoA reductase family.</text>
</comment>
<feature type="transmembrane region" description="Helical" evidence="10">
    <location>
        <begin position="471"/>
        <end position="489"/>
    </location>
</feature>
<dbReference type="InterPro" id="IPR013120">
    <property type="entry name" value="FAR_NAD-bd"/>
</dbReference>
<evidence type="ECO:0000256" key="10">
    <source>
        <dbReference type="RuleBase" id="RU363097"/>
    </source>
</evidence>
<dbReference type="SUPFAM" id="SSF51735">
    <property type="entry name" value="NAD(P)-binding Rossmann-fold domains"/>
    <property type="match status" value="1"/>
</dbReference>
<dbReference type="GO" id="GO:0005777">
    <property type="term" value="C:peroxisome"/>
    <property type="evidence" value="ECO:0007669"/>
    <property type="project" value="TreeGrafter"/>
</dbReference>
<dbReference type="InterPro" id="IPR033640">
    <property type="entry name" value="FAR_C"/>
</dbReference>
<dbReference type="Gene3D" id="3.40.50.720">
    <property type="entry name" value="NAD(P)-binding Rossmann-like Domain"/>
    <property type="match status" value="1"/>
</dbReference>
<evidence type="ECO:0000256" key="5">
    <source>
        <dbReference type="ARBA" id="ARBA00022857"/>
    </source>
</evidence>
<organism evidence="13 14">
    <name type="scientific">Phyllotreta striolata</name>
    <name type="common">Striped flea beetle</name>
    <name type="synonym">Crioceris striolata</name>
    <dbReference type="NCBI Taxonomy" id="444603"/>
    <lineage>
        <taxon>Eukaryota</taxon>
        <taxon>Metazoa</taxon>
        <taxon>Ecdysozoa</taxon>
        <taxon>Arthropoda</taxon>
        <taxon>Hexapoda</taxon>
        <taxon>Insecta</taxon>
        <taxon>Pterygota</taxon>
        <taxon>Neoptera</taxon>
        <taxon>Endopterygota</taxon>
        <taxon>Coleoptera</taxon>
        <taxon>Polyphaga</taxon>
        <taxon>Cucujiformia</taxon>
        <taxon>Chrysomeloidea</taxon>
        <taxon>Chrysomelidae</taxon>
        <taxon>Galerucinae</taxon>
        <taxon>Alticini</taxon>
        <taxon>Phyllotreta</taxon>
    </lineage>
</organism>
<reference evidence="13" key="1">
    <citation type="submission" date="2022-01" db="EMBL/GenBank/DDBJ databases">
        <authorList>
            <person name="King R."/>
        </authorList>
    </citation>
    <scope>NUCLEOTIDE SEQUENCE</scope>
</reference>
<dbReference type="EMBL" id="OU900094">
    <property type="protein sequence ID" value="CAG9854988.1"/>
    <property type="molecule type" value="Genomic_DNA"/>
</dbReference>
<gene>
    <name evidence="13" type="ORF">PHYEVI_LOCUS1448</name>
</gene>
<evidence type="ECO:0000256" key="1">
    <source>
        <dbReference type="ARBA" id="ARBA00004141"/>
    </source>
</evidence>
<dbReference type="EC" id="1.2.1.84" evidence="10"/>
<keyword evidence="14" id="KW-1185">Reference proteome</keyword>
<comment type="function">
    <text evidence="10">Catalyzes the reduction of fatty acyl-CoA to fatty alcohols.</text>
</comment>
<dbReference type="CDD" id="cd09071">
    <property type="entry name" value="FAR_C"/>
    <property type="match status" value="1"/>
</dbReference>
<proteinExistence type="inferred from homology"/>
<evidence type="ECO:0000256" key="2">
    <source>
        <dbReference type="ARBA" id="ARBA00005928"/>
    </source>
</evidence>
<keyword evidence="8 10" id="KW-0472">Membrane</keyword>
<comment type="subcellular location">
    <subcellularLocation>
        <location evidence="1">Membrane</location>
        <topology evidence="1">Multi-pass membrane protein</topology>
    </subcellularLocation>
</comment>
<keyword evidence="6 10" id="KW-1133">Transmembrane helix</keyword>
<keyword evidence="4 10" id="KW-0812">Transmembrane</keyword>
<dbReference type="GO" id="GO:0080019">
    <property type="term" value="F:alcohol-forming very long-chain fatty acyl-CoA reductase activity"/>
    <property type="evidence" value="ECO:0007669"/>
    <property type="project" value="InterPro"/>
</dbReference>
<feature type="domain" description="Thioester reductase (TE)" evidence="12">
    <location>
        <begin position="17"/>
        <end position="287"/>
    </location>
</feature>
<evidence type="ECO:0000256" key="8">
    <source>
        <dbReference type="ARBA" id="ARBA00023136"/>
    </source>
</evidence>
<name>A0A9N9XKD1_PHYSR</name>
<dbReference type="PANTHER" id="PTHR11011:SF118">
    <property type="entry name" value="FATTY ACYL-COA REDUCTASE"/>
    <property type="match status" value="1"/>
</dbReference>
<protein>
    <recommendedName>
        <fullName evidence="10">Fatty acyl-CoA reductase</fullName>
        <ecNumber evidence="10">1.2.1.84</ecNumber>
    </recommendedName>
</protein>
<dbReference type="PANTHER" id="PTHR11011">
    <property type="entry name" value="MALE STERILITY PROTEIN 2-RELATED"/>
    <property type="match status" value="1"/>
</dbReference>
<accession>A0A9N9XKD1</accession>
<evidence type="ECO:0000259" key="12">
    <source>
        <dbReference type="Pfam" id="PF07993"/>
    </source>
</evidence>
<dbReference type="AlphaFoldDB" id="A0A9N9XKD1"/>
<dbReference type="Proteomes" id="UP001153712">
    <property type="component" value="Chromosome 1"/>
</dbReference>
<keyword evidence="5 10" id="KW-0521">NADP</keyword>
<keyword evidence="10" id="KW-0560">Oxidoreductase</keyword>
<dbReference type="GO" id="GO:0035336">
    <property type="term" value="P:long-chain fatty-acyl-CoA metabolic process"/>
    <property type="evidence" value="ECO:0007669"/>
    <property type="project" value="TreeGrafter"/>
</dbReference>
<dbReference type="Pfam" id="PF03015">
    <property type="entry name" value="Sterile"/>
    <property type="match status" value="1"/>
</dbReference>
<feature type="transmembrane region" description="Helical" evidence="10">
    <location>
        <begin position="349"/>
        <end position="371"/>
    </location>
</feature>
<evidence type="ECO:0000259" key="11">
    <source>
        <dbReference type="Pfam" id="PF03015"/>
    </source>
</evidence>
<dbReference type="InterPro" id="IPR036291">
    <property type="entry name" value="NAD(P)-bd_dom_sf"/>
</dbReference>
<dbReference type="CDD" id="cd05236">
    <property type="entry name" value="FAR-N_SDR_e"/>
    <property type="match status" value="1"/>
</dbReference>
<evidence type="ECO:0000256" key="4">
    <source>
        <dbReference type="ARBA" id="ARBA00022692"/>
    </source>
</evidence>
<evidence type="ECO:0000256" key="7">
    <source>
        <dbReference type="ARBA" id="ARBA00023098"/>
    </source>
</evidence>
<evidence type="ECO:0000256" key="6">
    <source>
        <dbReference type="ARBA" id="ARBA00022989"/>
    </source>
</evidence>
<keyword evidence="7 10" id="KW-0443">Lipid metabolism</keyword>
<dbReference type="FunFam" id="3.40.50.720:FF:000143">
    <property type="entry name" value="Fatty acyl-CoA reductase"/>
    <property type="match status" value="1"/>
</dbReference>